<evidence type="ECO:0000313" key="3">
    <source>
        <dbReference type="Proteomes" id="UP000288805"/>
    </source>
</evidence>
<dbReference type="AlphaFoldDB" id="A0A438G2C5"/>
<comment type="caution">
    <text evidence="2">The sequence shown here is derived from an EMBL/GenBank/DDBJ whole genome shotgun (WGS) entry which is preliminary data.</text>
</comment>
<feature type="region of interest" description="Disordered" evidence="1">
    <location>
        <begin position="176"/>
        <end position="204"/>
    </location>
</feature>
<sequence>MVKVSELEKRHMEESPPQCPLNSSTYVRAEVVDLGFTSCNRCGGMIVKTFLGAKACFASFVKQSAQVWVLDLLRFLVVQLRHHLTEDGPSDYLLTICIILRKFPRGPELLNIEPLTSKSGPTMLPISARNSLMQGSIFLCPLLSNSSSISLRSLQPFFIQCCPGADGMKRPGHALPVRPLSTGMTRLPNSNKGREKGHVLVSSPWSGPYEGPNREFYPRHSLEIPSKNKSGWLVEWVEKASFSQLNKLFEIFASKRDHQVLFMDKNLQVRLEQRKKKLQDRTLMQALATNYSASSSTI</sequence>
<organism evidence="2 3">
    <name type="scientific">Vitis vinifera</name>
    <name type="common">Grape</name>
    <dbReference type="NCBI Taxonomy" id="29760"/>
    <lineage>
        <taxon>Eukaryota</taxon>
        <taxon>Viridiplantae</taxon>
        <taxon>Streptophyta</taxon>
        <taxon>Embryophyta</taxon>
        <taxon>Tracheophyta</taxon>
        <taxon>Spermatophyta</taxon>
        <taxon>Magnoliopsida</taxon>
        <taxon>eudicotyledons</taxon>
        <taxon>Gunneridae</taxon>
        <taxon>Pentapetalae</taxon>
        <taxon>rosids</taxon>
        <taxon>Vitales</taxon>
        <taxon>Vitaceae</taxon>
        <taxon>Viteae</taxon>
        <taxon>Vitis</taxon>
    </lineage>
</organism>
<gene>
    <name evidence="2" type="ORF">CK203_065172</name>
</gene>
<name>A0A438G2C5_VITVI</name>
<evidence type="ECO:0000313" key="2">
    <source>
        <dbReference type="EMBL" id="RVW66359.1"/>
    </source>
</evidence>
<feature type="compositionally biased region" description="Polar residues" evidence="1">
    <location>
        <begin position="182"/>
        <end position="191"/>
    </location>
</feature>
<dbReference type="Proteomes" id="UP000288805">
    <property type="component" value="Unassembled WGS sequence"/>
</dbReference>
<protein>
    <submittedName>
        <fullName evidence="2">Uncharacterized protein</fullName>
    </submittedName>
</protein>
<proteinExistence type="predicted"/>
<accession>A0A438G2C5</accession>
<reference evidence="2 3" key="1">
    <citation type="journal article" date="2018" name="PLoS Genet.">
        <title>Population sequencing reveals clonal diversity and ancestral inbreeding in the grapevine cultivar Chardonnay.</title>
        <authorList>
            <person name="Roach M.J."/>
            <person name="Johnson D.L."/>
            <person name="Bohlmann J."/>
            <person name="van Vuuren H.J."/>
            <person name="Jones S.J."/>
            <person name="Pretorius I.S."/>
            <person name="Schmidt S.A."/>
            <person name="Borneman A.R."/>
        </authorList>
    </citation>
    <scope>NUCLEOTIDE SEQUENCE [LARGE SCALE GENOMIC DNA]</scope>
    <source>
        <strain evidence="3">cv. Chardonnay</strain>
        <tissue evidence="2">Leaf</tissue>
    </source>
</reference>
<evidence type="ECO:0000256" key="1">
    <source>
        <dbReference type="SAM" id="MobiDB-lite"/>
    </source>
</evidence>
<dbReference type="EMBL" id="QGNW01000665">
    <property type="protein sequence ID" value="RVW66359.1"/>
    <property type="molecule type" value="Genomic_DNA"/>
</dbReference>